<proteinExistence type="predicted"/>
<reference evidence="2" key="1">
    <citation type="submission" date="2015-11" db="EMBL/GenBank/DDBJ databases">
        <authorList>
            <person name="Zhang Y."/>
            <person name="Guo Z."/>
        </authorList>
    </citation>
    <scope>NUCLEOTIDE SEQUENCE</scope>
    <source>
        <strain evidence="2">BN30871</strain>
    </source>
</reference>
<keyword evidence="1" id="KW-1133">Transmembrane helix</keyword>
<protein>
    <submittedName>
        <fullName evidence="2">Putative polyferredoxin-like protein</fullName>
    </submittedName>
</protein>
<sequence>MTTSKKRSKKNIFLLLLVILAIIFIGLTAYKNSKYKPYNPKEKNRQEQACAKCPKVSDVNISKITPETPIYFTLSDPNEKEMGMSDMHSHGSNYKNEMSKAPSKKVWLVFEKNKPISSFDLKTFVFDAKQTQKNVKIDSKDGVTTYGFEIPKSGYYNILAKNETIKDNELFYRVAKLEYLNGKHGSKDVYDDSIKKELKTDKVKIDLVRLKDKKEDSFFYRISMGDILKFKAILDGKPLKNADIAIKLNSGWSKNIKTDENGTASFVMIRDYFPSWNDFDKRHKQDLLLTLTFNEEKNGRLKDKEYKSVNYILTYPLSYYPNGSDYLSYGFGLIIGIFIFTLSGIIIYIYRRNRTKPFKEIKYEE</sequence>
<dbReference type="EMBL" id="FAXN01000016">
    <property type="protein sequence ID" value="CUV65102.1"/>
    <property type="molecule type" value="Genomic_DNA"/>
</dbReference>
<gene>
    <name evidence="2" type="ORF">BN3087_180005</name>
</gene>
<organism evidence="2">
    <name type="scientific">Sulfurovum sp. enrichment culture clone C5</name>
    <dbReference type="NCBI Taxonomy" id="497650"/>
    <lineage>
        <taxon>Bacteria</taxon>
        <taxon>Pseudomonadati</taxon>
        <taxon>Campylobacterota</taxon>
        <taxon>Epsilonproteobacteria</taxon>
        <taxon>Campylobacterales</taxon>
        <taxon>Sulfurovaceae</taxon>
        <taxon>Sulfurovum</taxon>
        <taxon>environmental samples</taxon>
    </lineage>
</organism>
<feature type="transmembrane region" description="Helical" evidence="1">
    <location>
        <begin position="12"/>
        <end position="30"/>
    </location>
</feature>
<feature type="transmembrane region" description="Helical" evidence="1">
    <location>
        <begin position="326"/>
        <end position="350"/>
    </location>
</feature>
<keyword evidence="1" id="KW-0472">Membrane</keyword>
<accession>A0A0S4XM25</accession>
<evidence type="ECO:0000256" key="1">
    <source>
        <dbReference type="SAM" id="Phobius"/>
    </source>
</evidence>
<evidence type="ECO:0000313" key="2">
    <source>
        <dbReference type="EMBL" id="CUV65102.1"/>
    </source>
</evidence>
<name>A0A0S4XM25_9BACT</name>
<keyword evidence="1" id="KW-0812">Transmembrane</keyword>
<dbReference type="AlphaFoldDB" id="A0A0S4XM25"/>